<dbReference type="PANTHER" id="PTHR43781:SF1">
    <property type="entry name" value="SACCHAROPINE DEHYDROGENASE"/>
    <property type="match status" value="1"/>
</dbReference>
<dbReference type="InterPro" id="IPR005097">
    <property type="entry name" value="Sacchrp_dh_NADP-bd"/>
</dbReference>
<evidence type="ECO:0000259" key="1">
    <source>
        <dbReference type="Pfam" id="PF03435"/>
    </source>
</evidence>
<dbReference type="AlphaFoldDB" id="A0A6G4UYZ8"/>
<name>A0A6G4UYZ8_9ACTN</name>
<dbReference type="Pfam" id="PF03435">
    <property type="entry name" value="Sacchrp_dh_NADP"/>
    <property type="match status" value="1"/>
</dbReference>
<evidence type="ECO:0000313" key="2">
    <source>
        <dbReference type="EMBL" id="NGO07002.1"/>
    </source>
</evidence>
<dbReference type="SUPFAM" id="SSF51735">
    <property type="entry name" value="NAD(P)-binding Rossmann-fold domains"/>
    <property type="match status" value="1"/>
</dbReference>
<evidence type="ECO:0000313" key="3">
    <source>
        <dbReference type="Proteomes" id="UP000472335"/>
    </source>
</evidence>
<feature type="domain" description="Saccharopine dehydrogenase NADP binding" evidence="1">
    <location>
        <begin position="7"/>
        <end position="108"/>
    </location>
</feature>
<dbReference type="Gene3D" id="3.40.50.720">
    <property type="entry name" value="NAD(P)-binding Rossmann-like Domain"/>
    <property type="match status" value="1"/>
</dbReference>
<dbReference type="InterPro" id="IPR036291">
    <property type="entry name" value="NAD(P)-bd_dom_sf"/>
</dbReference>
<sequence>MDSTAAIGILGGYGAVGTAVVRRLHQAGVGPLLVAGRDPARAEASVASLGAAGAAVSVQAVDLWDASLDSFLARCRLVVNCAGPSYRVLDTVARAALRHGVDYVDAAGDDPLHARLSAQDGGDDEWAAAHRTAVLSAGALPGLSGLLPHVLLDQVARPVRLEGYLGGVAALTPAAAGDVLLARGPEHGIPSAAWEDGQTRDRALEPRRGLRLPAFPQPVTAFPFLSTEAVRLAQAARIRRVHWYTVFGGEHLAEELAMAWAMDDMETAGLVQAADADVRRHGSWYGQEFRLWDGTDDGPPTRTLTLRAEDSYELSGFLSATAAHHVLAGHVKPGVHFAADVLDPLSTAQTLATDPVAELHMT</sequence>
<accession>A0A6G4UYZ8</accession>
<dbReference type="Proteomes" id="UP000472335">
    <property type="component" value="Unassembled WGS sequence"/>
</dbReference>
<keyword evidence="3" id="KW-1185">Reference proteome</keyword>
<organism evidence="2 3">
    <name type="scientific">Streptomyces scabichelini</name>
    <dbReference type="NCBI Taxonomy" id="2711217"/>
    <lineage>
        <taxon>Bacteria</taxon>
        <taxon>Bacillati</taxon>
        <taxon>Actinomycetota</taxon>
        <taxon>Actinomycetes</taxon>
        <taxon>Kitasatosporales</taxon>
        <taxon>Streptomycetaceae</taxon>
        <taxon>Streptomyces</taxon>
    </lineage>
</organism>
<proteinExistence type="predicted"/>
<gene>
    <name evidence="2" type="ORF">G5C60_04865</name>
</gene>
<dbReference type="RefSeq" id="WP_165254921.1">
    <property type="nucleotide sequence ID" value="NZ_JAAKZY010000009.1"/>
</dbReference>
<reference evidence="2 3" key="1">
    <citation type="submission" date="2020-02" db="EMBL/GenBank/DDBJ databases">
        <title>Whole-genome analyses of novel actinobacteria.</title>
        <authorList>
            <person name="Sahin N."/>
            <person name="Gencbay T."/>
        </authorList>
    </citation>
    <scope>NUCLEOTIDE SEQUENCE [LARGE SCALE GENOMIC DNA]</scope>
    <source>
        <strain evidence="2 3">HC44</strain>
    </source>
</reference>
<dbReference type="EMBL" id="JAAKZY010000009">
    <property type="protein sequence ID" value="NGO07002.1"/>
    <property type="molecule type" value="Genomic_DNA"/>
</dbReference>
<dbReference type="PANTHER" id="PTHR43781">
    <property type="entry name" value="SACCHAROPINE DEHYDROGENASE"/>
    <property type="match status" value="1"/>
</dbReference>
<protein>
    <submittedName>
        <fullName evidence="2">KR domain-containing protein</fullName>
    </submittedName>
</protein>
<comment type="caution">
    <text evidence="2">The sequence shown here is derived from an EMBL/GenBank/DDBJ whole genome shotgun (WGS) entry which is preliminary data.</text>
</comment>